<organism evidence="1 2">
    <name type="scientific">Melastoma candidum</name>
    <dbReference type="NCBI Taxonomy" id="119954"/>
    <lineage>
        <taxon>Eukaryota</taxon>
        <taxon>Viridiplantae</taxon>
        <taxon>Streptophyta</taxon>
        <taxon>Embryophyta</taxon>
        <taxon>Tracheophyta</taxon>
        <taxon>Spermatophyta</taxon>
        <taxon>Magnoliopsida</taxon>
        <taxon>eudicotyledons</taxon>
        <taxon>Gunneridae</taxon>
        <taxon>Pentapetalae</taxon>
        <taxon>rosids</taxon>
        <taxon>malvids</taxon>
        <taxon>Myrtales</taxon>
        <taxon>Melastomataceae</taxon>
        <taxon>Melastomatoideae</taxon>
        <taxon>Melastomateae</taxon>
        <taxon>Melastoma</taxon>
    </lineage>
</organism>
<proteinExistence type="predicted"/>
<name>A0ACB9RQJ1_9MYRT</name>
<accession>A0ACB9RQJ1</accession>
<evidence type="ECO:0000313" key="2">
    <source>
        <dbReference type="Proteomes" id="UP001057402"/>
    </source>
</evidence>
<sequence length="111" mass="12009">MMEDIPKNGVSAVQTLRNNIMASTLHGHPCGLRAFYFSFPLFLWIFGPVPMAVTCVSLVFGLYKPDAPKGRVGLAGVCEDGRSDDDEEVGRKSRGRGANLQAILHGLAIYA</sequence>
<protein>
    <submittedName>
        <fullName evidence="1">Uncharacterized protein</fullName>
    </submittedName>
</protein>
<comment type="caution">
    <text evidence="1">The sequence shown here is derived from an EMBL/GenBank/DDBJ whole genome shotgun (WGS) entry which is preliminary data.</text>
</comment>
<reference evidence="2" key="1">
    <citation type="journal article" date="2023" name="Front. Plant Sci.">
        <title>Chromosomal-level genome assembly of Melastoma candidum provides insights into trichome evolution.</title>
        <authorList>
            <person name="Zhong Y."/>
            <person name="Wu W."/>
            <person name="Sun C."/>
            <person name="Zou P."/>
            <person name="Liu Y."/>
            <person name="Dai S."/>
            <person name="Zhou R."/>
        </authorList>
    </citation>
    <scope>NUCLEOTIDE SEQUENCE [LARGE SCALE GENOMIC DNA]</scope>
</reference>
<evidence type="ECO:0000313" key="1">
    <source>
        <dbReference type="EMBL" id="KAI4378217.1"/>
    </source>
</evidence>
<keyword evidence="2" id="KW-1185">Reference proteome</keyword>
<gene>
    <name evidence="1" type="ORF">MLD38_015727</name>
</gene>
<dbReference type="Proteomes" id="UP001057402">
    <property type="component" value="Chromosome 4"/>
</dbReference>
<dbReference type="EMBL" id="CM042883">
    <property type="protein sequence ID" value="KAI4378217.1"/>
    <property type="molecule type" value="Genomic_DNA"/>
</dbReference>